<dbReference type="SUPFAM" id="SSF52113">
    <property type="entry name" value="BRCT domain"/>
    <property type="match status" value="1"/>
</dbReference>
<dbReference type="PROSITE" id="PS50172">
    <property type="entry name" value="BRCT"/>
    <property type="match status" value="1"/>
</dbReference>
<organism evidence="3 4">
    <name type="scientific">Chaetoceros tenuissimus</name>
    <dbReference type="NCBI Taxonomy" id="426638"/>
    <lineage>
        <taxon>Eukaryota</taxon>
        <taxon>Sar</taxon>
        <taxon>Stramenopiles</taxon>
        <taxon>Ochrophyta</taxon>
        <taxon>Bacillariophyta</taxon>
        <taxon>Coscinodiscophyceae</taxon>
        <taxon>Chaetocerotophycidae</taxon>
        <taxon>Chaetocerotales</taxon>
        <taxon>Chaetocerotaceae</taxon>
        <taxon>Chaetoceros</taxon>
    </lineage>
</organism>
<keyword evidence="4" id="KW-1185">Reference proteome</keyword>
<feature type="domain" description="BRCT" evidence="2">
    <location>
        <begin position="43"/>
        <end position="146"/>
    </location>
</feature>
<evidence type="ECO:0000313" key="3">
    <source>
        <dbReference type="EMBL" id="GFH55944.1"/>
    </source>
</evidence>
<feature type="region of interest" description="Disordered" evidence="1">
    <location>
        <begin position="1"/>
        <end position="46"/>
    </location>
</feature>
<protein>
    <recommendedName>
        <fullName evidence="2">BRCT domain-containing protein</fullName>
    </recommendedName>
</protein>
<evidence type="ECO:0000313" key="4">
    <source>
        <dbReference type="Proteomes" id="UP001054902"/>
    </source>
</evidence>
<reference evidence="3 4" key="1">
    <citation type="journal article" date="2021" name="Sci. Rep.">
        <title>The genome of the diatom Chaetoceros tenuissimus carries an ancient integrated fragment of an extant virus.</title>
        <authorList>
            <person name="Hongo Y."/>
            <person name="Kimura K."/>
            <person name="Takaki Y."/>
            <person name="Yoshida Y."/>
            <person name="Baba S."/>
            <person name="Kobayashi G."/>
            <person name="Nagasaki K."/>
            <person name="Hano T."/>
            <person name="Tomaru Y."/>
        </authorList>
    </citation>
    <scope>NUCLEOTIDE SEQUENCE [LARGE SCALE GENOMIC DNA]</scope>
    <source>
        <strain evidence="3 4">NIES-3715</strain>
    </source>
</reference>
<proteinExistence type="predicted"/>
<evidence type="ECO:0000259" key="2">
    <source>
        <dbReference type="PROSITE" id="PS50172"/>
    </source>
</evidence>
<sequence>MDSNTKVKKSKKRQRKDISSAQSTEQKKSKKNNTTAQKNTQKKQKNPLNGIILAITTCEGNDTDAPSTQKEFTYKEACKFAESMGASTTAQVHNRVYAVVCNKSAVYQSTQRVRKALKKNIPIINIQWLLECQKEGKRVDPMNFILTDEAKELAKKRQEIQESKAKQVKEVDVADESDEEALQNVSGWSEPVDYGCCCVCHDDDRDDCKWCSGEEKCSVIQKKLGLI</sequence>
<gene>
    <name evidence="3" type="ORF">CTEN210_12420</name>
</gene>
<dbReference type="InterPro" id="IPR036420">
    <property type="entry name" value="BRCT_dom_sf"/>
</dbReference>
<dbReference type="SMART" id="SM00292">
    <property type="entry name" value="BRCT"/>
    <property type="match status" value="1"/>
</dbReference>
<evidence type="ECO:0000256" key="1">
    <source>
        <dbReference type="SAM" id="MobiDB-lite"/>
    </source>
</evidence>
<feature type="compositionally biased region" description="Basic residues" evidence="1">
    <location>
        <begin position="1"/>
        <end position="15"/>
    </location>
</feature>
<comment type="caution">
    <text evidence="3">The sequence shown here is derived from an EMBL/GenBank/DDBJ whole genome shotgun (WGS) entry which is preliminary data.</text>
</comment>
<dbReference type="Gene3D" id="3.40.50.10190">
    <property type="entry name" value="BRCT domain"/>
    <property type="match status" value="1"/>
</dbReference>
<name>A0AAD3D1F8_9STRA</name>
<dbReference type="Proteomes" id="UP001054902">
    <property type="component" value="Unassembled WGS sequence"/>
</dbReference>
<dbReference type="AlphaFoldDB" id="A0AAD3D1F8"/>
<dbReference type="InterPro" id="IPR001357">
    <property type="entry name" value="BRCT_dom"/>
</dbReference>
<accession>A0AAD3D1F8</accession>
<dbReference type="EMBL" id="BLLK01000051">
    <property type="protein sequence ID" value="GFH55944.1"/>
    <property type="molecule type" value="Genomic_DNA"/>
</dbReference>
<dbReference type="Pfam" id="PF00533">
    <property type="entry name" value="BRCT"/>
    <property type="match status" value="1"/>
</dbReference>